<dbReference type="PROSITE" id="PS50923">
    <property type="entry name" value="SUSHI"/>
    <property type="match status" value="1"/>
</dbReference>
<evidence type="ECO:0000256" key="1">
    <source>
        <dbReference type="ARBA" id="ARBA00023157"/>
    </source>
</evidence>
<reference evidence="4" key="1">
    <citation type="submission" date="2022-11" db="EMBL/GenBank/DDBJ databases">
        <title>Centuries of genome instability and evolution in soft-shell clam transmissible cancer (bioRxiv).</title>
        <authorList>
            <person name="Hart S.F.M."/>
            <person name="Yonemitsu M.A."/>
            <person name="Giersch R.M."/>
            <person name="Beal B.F."/>
            <person name="Arriagada G."/>
            <person name="Davis B.W."/>
            <person name="Ostrander E.A."/>
            <person name="Goff S.P."/>
            <person name="Metzger M.J."/>
        </authorList>
    </citation>
    <scope>NUCLEOTIDE SEQUENCE</scope>
    <source>
        <strain evidence="4">MELC-2E11</strain>
        <tissue evidence="4">Siphon/mantle</tissue>
    </source>
</reference>
<evidence type="ECO:0000313" key="5">
    <source>
        <dbReference type="Proteomes" id="UP001164746"/>
    </source>
</evidence>
<accession>A0ABY7DEI0</accession>
<keyword evidence="1" id="KW-1015">Disulfide bond</keyword>
<organism evidence="4 5">
    <name type="scientific">Mya arenaria</name>
    <name type="common">Soft-shell clam</name>
    <dbReference type="NCBI Taxonomy" id="6604"/>
    <lineage>
        <taxon>Eukaryota</taxon>
        <taxon>Metazoa</taxon>
        <taxon>Spiralia</taxon>
        <taxon>Lophotrochozoa</taxon>
        <taxon>Mollusca</taxon>
        <taxon>Bivalvia</taxon>
        <taxon>Autobranchia</taxon>
        <taxon>Heteroconchia</taxon>
        <taxon>Euheterodonta</taxon>
        <taxon>Imparidentia</taxon>
        <taxon>Neoheterodontei</taxon>
        <taxon>Myida</taxon>
        <taxon>Myoidea</taxon>
        <taxon>Myidae</taxon>
        <taxon>Mya</taxon>
    </lineage>
</organism>
<keyword evidence="5" id="KW-1185">Reference proteome</keyword>
<dbReference type="Gene3D" id="2.10.70.10">
    <property type="entry name" value="Complement Module, domain 1"/>
    <property type="match status" value="2"/>
</dbReference>
<dbReference type="InterPro" id="IPR000436">
    <property type="entry name" value="Sushi_SCR_CCP_dom"/>
</dbReference>
<dbReference type="InterPro" id="IPR035976">
    <property type="entry name" value="Sushi/SCR/CCP_sf"/>
</dbReference>
<gene>
    <name evidence="4" type="ORF">MAR_006954</name>
</gene>
<dbReference type="SUPFAM" id="SSF57535">
    <property type="entry name" value="Complement control module/SCR domain"/>
    <property type="match status" value="1"/>
</dbReference>
<dbReference type="Pfam" id="PF00084">
    <property type="entry name" value="Sushi"/>
    <property type="match status" value="1"/>
</dbReference>
<sequence>MKKDYATSLVYMLNQINSMYLSNIIDMPENSPLQSVTVGGCAIDSNVKVCQCTRDVLEIQRTRVMPFGVSCIVYDDNVEYNRSCYDNRNEGVGSLVGGVFGPIGRAIGVAVGLVVDIICIFLCGKQDPPPENKPPYVKTPARLHSTSTIIAGSGKTNATVSWTVPTFYDKEDAKELKTTPANFRSNGMYPEGSHAVFFAAEDSKGLPVQTGLRDPLWKSALAEYGKLDCTNSDNRNIFGTKCALKCDRGYISPRSMTQCTKTGTWNPSKALDCKPVTCQPPDLEKDGRDIILYDCPNLYTLGANCTLDCKGGYPLAGLREPLNGAISCSGWTYGQMCIMQCQKGFDVPASIDGQFVCGTSTGKWRPSSKVPNCNAYYASAFFKSDVKFSEQ</sequence>
<evidence type="ECO:0000313" key="4">
    <source>
        <dbReference type="EMBL" id="WAQ94483.1"/>
    </source>
</evidence>
<evidence type="ECO:0000259" key="3">
    <source>
        <dbReference type="PROSITE" id="PS50923"/>
    </source>
</evidence>
<comment type="caution">
    <text evidence="2">Lacks conserved residue(s) required for the propagation of feature annotation.</text>
</comment>
<name>A0ABY7DEI0_MYAAR</name>
<keyword evidence="2" id="KW-0768">Sushi</keyword>
<proteinExistence type="predicted"/>
<dbReference type="Proteomes" id="UP001164746">
    <property type="component" value="Chromosome 1"/>
</dbReference>
<protein>
    <submittedName>
        <fullName evidence="4">LYAM2-like protein</fullName>
    </submittedName>
</protein>
<dbReference type="EMBL" id="CP111012">
    <property type="protein sequence ID" value="WAQ94483.1"/>
    <property type="molecule type" value="Genomic_DNA"/>
</dbReference>
<evidence type="ECO:0000256" key="2">
    <source>
        <dbReference type="PROSITE-ProRule" id="PRU00302"/>
    </source>
</evidence>
<feature type="domain" description="Sushi" evidence="3">
    <location>
        <begin position="307"/>
        <end position="375"/>
    </location>
</feature>